<keyword evidence="3" id="KW-1185">Reference proteome</keyword>
<dbReference type="Gene3D" id="2.30.130.30">
    <property type="entry name" value="Hypothetical protein"/>
    <property type="match status" value="1"/>
</dbReference>
<dbReference type="RefSeq" id="WP_069647325.1">
    <property type="nucleotide sequence ID" value="NZ_MIJZ01000016.1"/>
</dbReference>
<organism evidence="2 3">
    <name type="scientific">Enterococcus ureasiticus</name>
    <dbReference type="NCBI Taxonomy" id="903984"/>
    <lineage>
        <taxon>Bacteria</taxon>
        <taxon>Bacillati</taxon>
        <taxon>Bacillota</taxon>
        <taxon>Bacilli</taxon>
        <taxon>Lactobacillales</taxon>
        <taxon>Enterococcaceae</taxon>
        <taxon>Enterococcus</taxon>
    </lineage>
</organism>
<comment type="caution">
    <text evidence="2">The sequence shown here is derived from an EMBL/GenBank/DDBJ whole genome shotgun (WGS) entry which is preliminary data.</text>
</comment>
<dbReference type="SUPFAM" id="SSF88697">
    <property type="entry name" value="PUA domain-like"/>
    <property type="match status" value="1"/>
</dbReference>
<evidence type="ECO:0000313" key="3">
    <source>
        <dbReference type="Proteomes" id="UP000094068"/>
    </source>
</evidence>
<dbReference type="Proteomes" id="UP000094068">
    <property type="component" value="Unassembled WGS sequence"/>
</dbReference>
<dbReference type="OrthoDB" id="9800495at2"/>
<dbReference type="SMART" id="SM01022">
    <property type="entry name" value="ASCH"/>
    <property type="match status" value="1"/>
</dbReference>
<dbReference type="InterPro" id="IPR015947">
    <property type="entry name" value="PUA-like_sf"/>
</dbReference>
<dbReference type="STRING" id="903984.BCR21_15000"/>
<dbReference type="InterPro" id="IPR007374">
    <property type="entry name" value="ASCH_domain"/>
</dbReference>
<protein>
    <recommendedName>
        <fullName evidence="1">ASCH domain-containing protein</fullName>
    </recommendedName>
</protein>
<accession>A0A1E5GAG2</accession>
<feature type="domain" description="ASCH" evidence="1">
    <location>
        <begin position="6"/>
        <end position="99"/>
    </location>
</feature>
<dbReference type="Pfam" id="PF04266">
    <property type="entry name" value="ASCH"/>
    <property type="match status" value="1"/>
</dbReference>
<reference evidence="3" key="1">
    <citation type="submission" date="2016-09" db="EMBL/GenBank/DDBJ databases">
        <authorList>
            <person name="Gulvik C.A."/>
        </authorList>
    </citation>
    <scope>NUCLEOTIDE SEQUENCE [LARGE SCALE GENOMIC DNA]</scope>
    <source>
        <strain evidence="3">DSM 23328</strain>
    </source>
</reference>
<name>A0A1E5GAG2_9ENTE</name>
<proteinExistence type="predicted"/>
<evidence type="ECO:0000259" key="1">
    <source>
        <dbReference type="SMART" id="SM01022"/>
    </source>
</evidence>
<sequence length="122" mass="14234">MCTILLSIHPEFVEKIMNGEKKFEFRKVITKKKPNKIIIYSTSPICKIIGEAEVEDILVDDPELVWNETKNFSGVNKEFYIEYFNDKEIAVAYKLKNVVKYEEPIMLKDYGVKSAPQSFVYV</sequence>
<gene>
    <name evidence="2" type="ORF">BCR21_15000</name>
</gene>
<dbReference type="AlphaFoldDB" id="A0A1E5GAG2"/>
<dbReference type="EMBL" id="MIJZ01000016">
    <property type="protein sequence ID" value="OEG09647.1"/>
    <property type="molecule type" value="Genomic_DNA"/>
</dbReference>
<evidence type="ECO:0000313" key="2">
    <source>
        <dbReference type="EMBL" id="OEG09647.1"/>
    </source>
</evidence>